<keyword evidence="11" id="KW-1185">Reference proteome</keyword>
<reference evidence="10" key="4">
    <citation type="submission" date="2025-08" db="UniProtKB">
        <authorList>
            <consortium name="Ensembl"/>
        </authorList>
    </citation>
    <scope>IDENTIFICATION</scope>
</reference>
<feature type="transmembrane region" description="Helical" evidence="8">
    <location>
        <begin position="75"/>
        <end position="94"/>
    </location>
</feature>
<evidence type="ECO:0000256" key="7">
    <source>
        <dbReference type="ARBA" id="ARBA00023136"/>
    </source>
</evidence>
<comment type="subcellular location">
    <subcellularLocation>
        <location evidence="1">Membrane</location>
        <topology evidence="1">Multi-pass membrane protein</topology>
    </subcellularLocation>
</comment>
<dbReference type="Pfam" id="PF01490">
    <property type="entry name" value="Aa_trans"/>
    <property type="match status" value="1"/>
</dbReference>
<evidence type="ECO:0000313" key="11">
    <source>
        <dbReference type="Proteomes" id="UP000314986"/>
    </source>
</evidence>
<dbReference type="Proteomes" id="UP000314986">
    <property type="component" value="Unassembled WGS sequence"/>
</dbReference>
<feature type="transmembrane region" description="Helical" evidence="8">
    <location>
        <begin position="153"/>
        <end position="177"/>
    </location>
</feature>
<feature type="transmembrane region" description="Helical" evidence="8">
    <location>
        <begin position="49"/>
        <end position="68"/>
    </location>
</feature>
<feature type="transmembrane region" description="Helical" evidence="8">
    <location>
        <begin position="9"/>
        <end position="29"/>
    </location>
</feature>
<accession>A0A4W3JTW5</accession>
<evidence type="ECO:0000256" key="5">
    <source>
        <dbReference type="ARBA" id="ARBA00022970"/>
    </source>
</evidence>
<evidence type="ECO:0000313" key="10">
    <source>
        <dbReference type="Ensembl" id="ENSCMIP00000042601.1"/>
    </source>
</evidence>
<reference evidence="10" key="5">
    <citation type="submission" date="2025-09" db="UniProtKB">
        <authorList>
            <consortium name="Ensembl"/>
        </authorList>
    </citation>
    <scope>IDENTIFICATION</scope>
</reference>
<dbReference type="GeneTree" id="ENSGT00940000159369"/>
<dbReference type="GO" id="GO:0015179">
    <property type="term" value="F:L-amino acid transmembrane transporter activity"/>
    <property type="evidence" value="ECO:0007669"/>
    <property type="project" value="TreeGrafter"/>
</dbReference>
<evidence type="ECO:0000256" key="4">
    <source>
        <dbReference type="ARBA" id="ARBA00022692"/>
    </source>
</evidence>
<dbReference type="STRING" id="7868.ENSCMIP00000042601"/>
<keyword evidence="4 8" id="KW-0812">Transmembrane</keyword>
<evidence type="ECO:0000256" key="1">
    <source>
        <dbReference type="ARBA" id="ARBA00004141"/>
    </source>
</evidence>
<proteinExistence type="inferred from homology"/>
<feature type="transmembrane region" description="Helical" evidence="8">
    <location>
        <begin position="197"/>
        <end position="215"/>
    </location>
</feature>
<organism evidence="10 11">
    <name type="scientific">Callorhinchus milii</name>
    <name type="common">Ghost shark</name>
    <dbReference type="NCBI Taxonomy" id="7868"/>
    <lineage>
        <taxon>Eukaryota</taxon>
        <taxon>Metazoa</taxon>
        <taxon>Chordata</taxon>
        <taxon>Craniata</taxon>
        <taxon>Vertebrata</taxon>
        <taxon>Chondrichthyes</taxon>
        <taxon>Holocephali</taxon>
        <taxon>Chimaeriformes</taxon>
        <taxon>Callorhinchidae</taxon>
        <taxon>Callorhinchus</taxon>
    </lineage>
</organism>
<reference evidence="11" key="3">
    <citation type="journal article" date="2014" name="Nature">
        <title>Elephant shark genome provides unique insights into gnathostome evolution.</title>
        <authorList>
            <consortium name="International Elephant Shark Genome Sequencing Consortium"/>
            <person name="Venkatesh B."/>
            <person name="Lee A.P."/>
            <person name="Ravi V."/>
            <person name="Maurya A.K."/>
            <person name="Lian M.M."/>
            <person name="Swann J.B."/>
            <person name="Ohta Y."/>
            <person name="Flajnik M.F."/>
            <person name="Sutoh Y."/>
            <person name="Kasahara M."/>
            <person name="Hoon S."/>
            <person name="Gangu V."/>
            <person name="Roy S.W."/>
            <person name="Irimia M."/>
            <person name="Korzh V."/>
            <person name="Kondrychyn I."/>
            <person name="Lim Z.W."/>
            <person name="Tay B.H."/>
            <person name="Tohari S."/>
            <person name="Kong K.W."/>
            <person name="Ho S."/>
            <person name="Lorente-Galdos B."/>
            <person name="Quilez J."/>
            <person name="Marques-Bonet T."/>
            <person name="Raney B.J."/>
            <person name="Ingham P.W."/>
            <person name="Tay A."/>
            <person name="Hillier L.W."/>
            <person name="Minx P."/>
            <person name="Boehm T."/>
            <person name="Wilson R.K."/>
            <person name="Brenner S."/>
            <person name="Warren W.C."/>
        </authorList>
    </citation>
    <scope>NUCLEOTIDE SEQUENCE [LARGE SCALE GENOMIC DNA]</scope>
</reference>
<feature type="transmembrane region" description="Helical" evidence="8">
    <location>
        <begin position="247"/>
        <end position="264"/>
    </location>
</feature>
<dbReference type="AlphaFoldDB" id="A0A4W3JTW5"/>
<keyword evidence="3" id="KW-0813">Transport</keyword>
<dbReference type="Ensembl" id="ENSCMIT00000043220.1">
    <property type="protein sequence ID" value="ENSCMIP00000042601.1"/>
    <property type="gene ID" value="ENSCMIG00000017715.1"/>
</dbReference>
<keyword evidence="6 8" id="KW-1133">Transmembrane helix</keyword>
<reference evidence="11" key="1">
    <citation type="journal article" date="2006" name="Science">
        <title>Ancient noncoding elements conserved in the human genome.</title>
        <authorList>
            <person name="Venkatesh B."/>
            <person name="Kirkness E.F."/>
            <person name="Loh Y.H."/>
            <person name="Halpern A.L."/>
            <person name="Lee A.P."/>
            <person name="Johnson J."/>
            <person name="Dandona N."/>
            <person name="Viswanathan L.D."/>
            <person name="Tay A."/>
            <person name="Venter J.C."/>
            <person name="Strausberg R.L."/>
            <person name="Brenner S."/>
        </authorList>
    </citation>
    <scope>NUCLEOTIDE SEQUENCE [LARGE SCALE GENOMIC DNA]</scope>
</reference>
<gene>
    <name evidence="10" type="primary">LOC103186863</name>
</gene>
<evidence type="ECO:0000256" key="3">
    <source>
        <dbReference type="ARBA" id="ARBA00022448"/>
    </source>
</evidence>
<reference evidence="11" key="2">
    <citation type="journal article" date="2007" name="PLoS Biol.">
        <title>Survey sequencing and comparative analysis of the elephant shark (Callorhinchus milii) genome.</title>
        <authorList>
            <person name="Venkatesh B."/>
            <person name="Kirkness E.F."/>
            <person name="Loh Y.H."/>
            <person name="Halpern A.L."/>
            <person name="Lee A.P."/>
            <person name="Johnson J."/>
            <person name="Dandona N."/>
            <person name="Viswanathan L.D."/>
            <person name="Tay A."/>
            <person name="Venter J.C."/>
            <person name="Strausberg R.L."/>
            <person name="Brenner S."/>
        </authorList>
    </citation>
    <scope>NUCLEOTIDE SEQUENCE [LARGE SCALE GENOMIC DNA]</scope>
</reference>
<evidence type="ECO:0000256" key="2">
    <source>
        <dbReference type="ARBA" id="ARBA00008066"/>
    </source>
</evidence>
<evidence type="ECO:0000259" key="9">
    <source>
        <dbReference type="Pfam" id="PF01490"/>
    </source>
</evidence>
<dbReference type="GO" id="GO:0016020">
    <property type="term" value="C:membrane"/>
    <property type="evidence" value="ECO:0007669"/>
    <property type="project" value="UniProtKB-SubCell"/>
</dbReference>
<evidence type="ECO:0000256" key="8">
    <source>
        <dbReference type="SAM" id="Phobius"/>
    </source>
</evidence>
<name>A0A4W3JTW5_CALMI</name>
<keyword evidence="5" id="KW-0029">Amino-acid transport</keyword>
<protein>
    <submittedName>
        <fullName evidence="10">Putative sodium-coupled neutral amino acid transporter 10</fullName>
    </submittedName>
</protein>
<comment type="similarity">
    <text evidence="2">Belongs to the amino acid/polyamine transporter 2 family.</text>
</comment>
<keyword evidence="7 8" id="KW-0472">Membrane</keyword>
<feature type="transmembrane region" description="Helical" evidence="8">
    <location>
        <begin position="114"/>
        <end position="132"/>
    </location>
</feature>
<evidence type="ECO:0000256" key="6">
    <source>
        <dbReference type="ARBA" id="ARBA00022989"/>
    </source>
</evidence>
<dbReference type="PANTHER" id="PTHR22950:SF646">
    <property type="entry name" value="SODIUM-COUPLED NEUTRAL AMINO ACID TRANSPORTER 10-RELATED"/>
    <property type="match status" value="1"/>
</dbReference>
<dbReference type="PANTHER" id="PTHR22950">
    <property type="entry name" value="AMINO ACID TRANSPORTER"/>
    <property type="match status" value="1"/>
</dbReference>
<dbReference type="InterPro" id="IPR013057">
    <property type="entry name" value="AA_transpt_TM"/>
</dbReference>
<dbReference type="InParanoid" id="A0A4W3JTW5"/>
<dbReference type="OMA" id="WVINIAR"/>
<sequence>MAYGKTGKLAVELSVIGLMLGTSMAFFAVINELGANLVQVVSGSSATPWQRALLLVMITTLGVLPLSLQRNMSNSMLWLLISLIFYTPFVFMLLARCLDTVSSGRLATPQIRLWHWSGITTCLPIFGSMFICQPQVLPMYFSLKERSVERMELAFKQAITISCTFYTIVGLCGYIPLPQTVPGNILATLPSTTAIDYVRLMFLFSMVMSFPLVVLPCRQAINTLLFEQQREDGTFSVSGDMPRQRHVIVTVLVVFSTMTVGALVQDGMITDVSPSKIYNQFTLQYVLCRFC</sequence>
<feature type="domain" description="Amino acid transporter transmembrane" evidence="9">
    <location>
        <begin position="2"/>
        <end position="265"/>
    </location>
</feature>